<sequence length="709" mass="77175">MALRIDKINLKATDVAALPVYGLITTGTNLNTLDGSVYGKYWQSENANSPTSLNYPVAAAGTLLVLKNNASNLATSCTQIYLPYNSNEIYSRSFYSSWTAWSRFASIDMDGANSTIKSLTGLTTALSIEQGGTGVVSKEAFRQSYNVPTKDESLLTENNLSDLADRAAAWLNVRPIGSTPLAGDPVNDYDAVTKRWVENKINTGTVGPTMNGVMNYGVGDFHLRDSRAYIQPYEVVSDGQLLNRADWPELWAYAQMLTPISDAEWLADASKRGKYSLGNGTTTFRVPDRNGVQTGSIQALFGRGDGGNSSSNGVVSESGAPNITYAAPHTMVTLASLASQVATNGAFQSITSGDAPAAVGSGSRYIQTNFDASRCSPVYGRSAAEIVPRNFVGVWVIRASGGFVAANTSWSVMNADAVRPGSGVKALSGQVKAQYKIGTVVEADAGLRCDAYMDGLYYAILSVYNKTKGVTKDLAFDDTGTLSSDRYRARYGTMMAWSETGFTKGTFSAEDQAIGANYAFNSLLSGAQSSQGGYKTSCHWGMIHHNGTSFAQSVWHIAGDANNAYGVRVGIQPLNSDIFFHKWQPGSEETYTLQKNATSDRRLKHSIENTTVEKALENIKNLNFVTFIYNNDNLQRIRRGVIAQETEVIEPLYVKTRKFYDNNGAEQEQKELDTTPMLLDTMHVVQDLIKRIEDLEEELKQLKVQIVPQ</sequence>
<dbReference type="GeneID" id="55611736"/>
<keyword evidence="6" id="KW-1185">Reference proteome</keyword>
<protein>
    <submittedName>
        <fullName evidence="5">Tail fiber protein</fullName>
    </submittedName>
</protein>
<dbReference type="Pfam" id="PF13884">
    <property type="entry name" value="Peptidase_S74"/>
    <property type="match status" value="1"/>
</dbReference>
<evidence type="ECO:0000313" key="5">
    <source>
        <dbReference type="EMBL" id="QIE02371.1"/>
    </source>
</evidence>
<dbReference type="InterPro" id="IPR030392">
    <property type="entry name" value="S74_ICA"/>
</dbReference>
<evidence type="ECO:0000256" key="1">
    <source>
        <dbReference type="ARBA" id="ARBA00004328"/>
    </source>
</evidence>
<keyword evidence="3" id="KW-0175">Coiled coil</keyword>
<proteinExistence type="predicted"/>
<organism evidence="5 6">
    <name type="scientific">Escherichia phage fp01</name>
    <dbReference type="NCBI Taxonomy" id="2315695"/>
    <lineage>
        <taxon>Viruses</taxon>
        <taxon>Duplodnaviria</taxon>
        <taxon>Heunggongvirae</taxon>
        <taxon>Uroviricota</taxon>
        <taxon>Caudoviricetes</taxon>
        <taxon>Demerecviridae</taxon>
        <taxon>Markadamsvirinae</taxon>
        <taxon>Tequintavirus</taxon>
        <taxon>Tequintavirus fp01</taxon>
    </lineage>
</organism>
<accession>A0A6C1F785</accession>
<dbReference type="PROSITE" id="PS51688">
    <property type="entry name" value="ICA"/>
    <property type="match status" value="1"/>
</dbReference>
<name>A0A6C1F785_9CAUD</name>
<evidence type="ECO:0000259" key="4">
    <source>
        <dbReference type="PROSITE" id="PS51688"/>
    </source>
</evidence>
<feature type="coiled-coil region" evidence="3">
    <location>
        <begin position="678"/>
        <end position="705"/>
    </location>
</feature>
<comment type="subcellular location">
    <subcellularLocation>
        <location evidence="1">Virion</location>
    </subcellularLocation>
</comment>
<dbReference type="CDD" id="cd19958">
    <property type="entry name" value="pyocin_knob"/>
    <property type="match status" value="1"/>
</dbReference>
<dbReference type="GO" id="GO:0098015">
    <property type="term" value="C:virus tail"/>
    <property type="evidence" value="ECO:0007669"/>
    <property type="project" value="UniProtKB-KW"/>
</dbReference>
<reference evidence="5" key="1">
    <citation type="submission" date="2018-08" db="EMBL/GenBank/DDBJ databases">
        <title>Complete genome of a polyvalent bacteriophage fp01.</title>
        <authorList>
            <person name="Vasquez J.I."/>
            <person name="Robeson J."/>
            <person name="Santander J."/>
        </authorList>
    </citation>
    <scope>NUCLEOTIDE SEQUENCE [LARGE SCALE GENOMIC DNA]</scope>
</reference>
<keyword evidence="2" id="KW-1227">Viral tail protein</keyword>
<dbReference type="RefSeq" id="YP_009841464.1">
    <property type="nucleotide sequence ID" value="NC_048731.1"/>
</dbReference>
<keyword evidence="2" id="KW-0946">Virion</keyword>
<dbReference type="Proteomes" id="UP000262784">
    <property type="component" value="Segment"/>
</dbReference>
<evidence type="ECO:0000313" key="6">
    <source>
        <dbReference type="Proteomes" id="UP000262784"/>
    </source>
</evidence>
<feature type="domain" description="Peptidase S74" evidence="4">
    <location>
        <begin position="599"/>
        <end position="699"/>
    </location>
</feature>
<dbReference type="KEGG" id="vg:55611736"/>
<evidence type="ECO:0000256" key="2">
    <source>
        <dbReference type="ARBA" id="ARBA00022732"/>
    </source>
</evidence>
<evidence type="ECO:0000256" key="3">
    <source>
        <dbReference type="SAM" id="Coils"/>
    </source>
</evidence>
<dbReference type="SUPFAM" id="SSF88874">
    <property type="entry name" value="Receptor-binding domain of short tail fibre protein gp12"/>
    <property type="match status" value="1"/>
</dbReference>
<dbReference type="EMBL" id="MH745368">
    <property type="protein sequence ID" value="QIE02371.1"/>
    <property type="molecule type" value="Genomic_DNA"/>
</dbReference>